<keyword evidence="2" id="KW-1185">Reference proteome</keyword>
<organism evidence="1 2">
    <name type="scientific">Morchella conica CCBAS932</name>
    <dbReference type="NCBI Taxonomy" id="1392247"/>
    <lineage>
        <taxon>Eukaryota</taxon>
        <taxon>Fungi</taxon>
        <taxon>Dikarya</taxon>
        <taxon>Ascomycota</taxon>
        <taxon>Pezizomycotina</taxon>
        <taxon>Pezizomycetes</taxon>
        <taxon>Pezizales</taxon>
        <taxon>Morchellaceae</taxon>
        <taxon>Morchella</taxon>
    </lineage>
</organism>
<dbReference type="Proteomes" id="UP000277580">
    <property type="component" value="Unassembled WGS sequence"/>
</dbReference>
<gene>
    <name evidence="1" type="ORF">P167DRAFT_565003</name>
</gene>
<reference evidence="1 2" key="1">
    <citation type="journal article" date="2018" name="Nat. Ecol. Evol.">
        <title>Pezizomycetes genomes reveal the molecular basis of ectomycorrhizal truffle lifestyle.</title>
        <authorList>
            <person name="Murat C."/>
            <person name="Payen T."/>
            <person name="Noel B."/>
            <person name="Kuo A."/>
            <person name="Morin E."/>
            <person name="Chen J."/>
            <person name="Kohler A."/>
            <person name="Krizsan K."/>
            <person name="Balestrini R."/>
            <person name="Da Silva C."/>
            <person name="Montanini B."/>
            <person name="Hainaut M."/>
            <person name="Levati E."/>
            <person name="Barry K.W."/>
            <person name="Belfiori B."/>
            <person name="Cichocki N."/>
            <person name="Clum A."/>
            <person name="Dockter R.B."/>
            <person name="Fauchery L."/>
            <person name="Guy J."/>
            <person name="Iotti M."/>
            <person name="Le Tacon F."/>
            <person name="Lindquist E.A."/>
            <person name="Lipzen A."/>
            <person name="Malagnac F."/>
            <person name="Mello A."/>
            <person name="Molinier V."/>
            <person name="Miyauchi S."/>
            <person name="Poulain J."/>
            <person name="Riccioni C."/>
            <person name="Rubini A."/>
            <person name="Sitrit Y."/>
            <person name="Splivallo R."/>
            <person name="Traeger S."/>
            <person name="Wang M."/>
            <person name="Zifcakova L."/>
            <person name="Wipf D."/>
            <person name="Zambonelli A."/>
            <person name="Paolocci F."/>
            <person name="Nowrousian M."/>
            <person name="Ottonello S."/>
            <person name="Baldrian P."/>
            <person name="Spatafora J.W."/>
            <person name="Henrissat B."/>
            <person name="Nagy L.G."/>
            <person name="Aury J.M."/>
            <person name="Wincker P."/>
            <person name="Grigoriev I.V."/>
            <person name="Bonfante P."/>
            <person name="Martin F.M."/>
        </authorList>
    </citation>
    <scope>NUCLEOTIDE SEQUENCE [LARGE SCALE GENOMIC DNA]</scope>
    <source>
        <strain evidence="1 2">CCBAS932</strain>
    </source>
</reference>
<accession>A0A3N4KQV5</accession>
<evidence type="ECO:0000313" key="2">
    <source>
        <dbReference type="Proteomes" id="UP000277580"/>
    </source>
</evidence>
<dbReference type="OrthoDB" id="5378336at2759"/>
<dbReference type="InParanoid" id="A0A3N4KQV5"/>
<proteinExistence type="predicted"/>
<evidence type="ECO:0000313" key="1">
    <source>
        <dbReference type="EMBL" id="RPB12890.1"/>
    </source>
</evidence>
<protein>
    <submittedName>
        <fullName evidence="1">Uncharacterized protein</fullName>
    </submittedName>
</protein>
<dbReference type="AlphaFoldDB" id="A0A3N4KQV5"/>
<name>A0A3N4KQV5_9PEZI</name>
<sequence>MSNQPTTLKDLSPELLIQISQNLPSFTSLTSLLSALPHTNRETITHYQFDICEAIAATELTHSLTPHFHALLKAQGNMQRLLSNTPPPPSLTPAAMRTTGILSGGARIGIDEAIQLESYLRQLRIWKPVFLEETRRMPRGCGNMFSDLLGRWNTLVFLEDDPEFDSGSGDSGSDSDGIFALVDLTLEWQLSGLSRARHVRIDRAWLNYWTMLFSRVGDERAHAAFVAAVAAGGAEEGEYALWTRGWVKGVEECPEGVRYLAPMWEWLKFVPQLCEPVAAAGKEMWDVVMVGGFEYVCGDEVIGEEEVLPVPVVGGAHMPPGVWGVENRFVGERVGEEIIACFVL</sequence>
<dbReference type="EMBL" id="ML119126">
    <property type="protein sequence ID" value="RPB12890.1"/>
    <property type="molecule type" value="Genomic_DNA"/>
</dbReference>